<dbReference type="Proteomes" id="UP000001294">
    <property type="component" value="Unassembled WGS sequence"/>
</dbReference>
<accession>B6QFX5</accession>
<protein>
    <submittedName>
        <fullName evidence="2">Uncharacterized protein</fullName>
    </submittedName>
</protein>
<feature type="region of interest" description="Disordered" evidence="1">
    <location>
        <begin position="540"/>
        <end position="570"/>
    </location>
</feature>
<gene>
    <name evidence="2" type="ORF">PMAA_083640</name>
</gene>
<dbReference type="HOGENOM" id="CLU_455678_0_0_1"/>
<sequence>MALQPDRVHEAEENSSHYFGLLGLINQELQELPDIIDFTPELLLQTPHDNNPNDFVNNPGLPPPGEPVNFLTQLVSDAEFIDPRFLNEQPSNRLPSPESDPGDPPRVITVADAIAFVERGTTVESTYWQQRFEIGVPEAILEATHEATRQNKQKKLVRNCLKCRFEKKKVICPYNLELIRILNLLMKMTHALYANVIARLNTQRYLRSDDKPMSLHIVLEDSSSSTGLQNEHDVVFYIDWLRRMLQMDTHSHSTVIEPAIDVARFDDFISMKMWPGHEQQPESKFTQAQEDILQTARLFCGYVTLLANLDRIEIYTEYTEQYTAKSVCIVLVYFFIYRLCQLYQELGHNLQALVDETASNHYIVARALELIYGCRDITTPIEWSTANRPFLRPLDDMRLLLNERLRSIRSDVSYIERCFNSPYRGNRRSLEHPTMKAADKLQLPNNLQIYFEGKSSRLSTNMMRTRNGGYSMRSVTDLLSSRDSYHLPPSDQTFMDPDQPIPPFANTGLPLDNGEYLTGLSSTQILEVLGSHALDTRIQSPSAQANAATRPPASIGPDLENELSSSGGHTWGLAMGNTSRWFEGGTSNSFCDPRPTKTL</sequence>
<reference evidence="3" key="1">
    <citation type="journal article" date="2015" name="Genome Announc.">
        <title>Genome sequence of the AIDS-associated pathogen Penicillium marneffei (ATCC18224) and its near taxonomic relative Talaromyces stipitatus (ATCC10500).</title>
        <authorList>
            <person name="Nierman W.C."/>
            <person name="Fedorova-Abrams N.D."/>
            <person name="Andrianopoulos A."/>
        </authorList>
    </citation>
    <scope>NUCLEOTIDE SEQUENCE [LARGE SCALE GENOMIC DNA]</scope>
    <source>
        <strain evidence="3">ATCC 18224 / CBS 334.59 / QM 7333</strain>
    </source>
</reference>
<dbReference type="OrthoDB" id="5366252at2759"/>
<proteinExistence type="predicted"/>
<evidence type="ECO:0000313" key="3">
    <source>
        <dbReference type="Proteomes" id="UP000001294"/>
    </source>
</evidence>
<name>B6QFX5_TALMQ</name>
<dbReference type="VEuPathDB" id="FungiDB:PMAA_083640"/>
<organism evidence="2 3">
    <name type="scientific">Talaromyces marneffei (strain ATCC 18224 / CBS 334.59 / QM 7333)</name>
    <name type="common">Penicillium marneffei</name>
    <dbReference type="NCBI Taxonomy" id="441960"/>
    <lineage>
        <taxon>Eukaryota</taxon>
        <taxon>Fungi</taxon>
        <taxon>Dikarya</taxon>
        <taxon>Ascomycota</taxon>
        <taxon>Pezizomycotina</taxon>
        <taxon>Eurotiomycetes</taxon>
        <taxon>Eurotiomycetidae</taxon>
        <taxon>Eurotiales</taxon>
        <taxon>Trichocomaceae</taxon>
        <taxon>Talaromyces</taxon>
        <taxon>Talaromyces sect. Talaromyces</taxon>
    </lineage>
</organism>
<evidence type="ECO:0000313" key="2">
    <source>
        <dbReference type="EMBL" id="EEA24360.1"/>
    </source>
</evidence>
<dbReference type="AlphaFoldDB" id="B6QFX5"/>
<keyword evidence="3" id="KW-1185">Reference proteome</keyword>
<evidence type="ECO:0000256" key="1">
    <source>
        <dbReference type="SAM" id="MobiDB-lite"/>
    </source>
</evidence>
<dbReference type="EMBL" id="DS995901">
    <property type="protein sequence ID" value="EEA24360.1"/>
    <property type="molecule type" value="Genomic_DNA"/>
</dbReference>